<keyword evidence="3" id="KW-1185">Reference proteome</keyword>
<accession>A0A3P7KWL4</accession>
<dbReference type="AlphaFoldDB" id="A0A3P7KWL4"/>
<sequence>MWNRVMETSVLRSNSSLHSASLALSSNSSQDGVQNLRDDRESRGGNVSRTSTSADQFQKEGFGSKILGESVKLASPTSANRQRDDVQKTSIPNVNIERRCEYRPTPSRPEAADEVIGLRKKSSRIFALKSMENTPVRKVHSEAYHLISSSLNSSKDDKGDSQENRAAEVSSPCKGNMSEEITTCFSSRSSSDRKTLRKPSHISPSMASYFLRKRKFETPEASRTIKTTASDDQRTKQPKKDANNTTPKIAALSTPSHNDKNTIGGAVSSVKKNKRPASSTPRRSASRVSTKSALNSASKSDSIKRRNSSKKPIPV</sequence>
<gene>
    <name evidence="2" type="ORF">SVUK_LOCUS6656</name>
</gene>
<reference evidence="2 3" key="1">
    <citation type="submission" date="2018-11" db="EMBL/GenBank/DDBJ databases">
        <authorList>
            <consortium name="Pathogen Informatics"/>
        </authorList>
    </citation>
    <scope>NUCLEOTIDE SEQUENCE [LARGE SCALE GENOMIC DNA]</scope>
</reference>
<feature type="compositionally biased region" description="Low complexity" evidence="1">
    <location>
        <begin position="276"/>
        <end position="290"/>
    </location>
</feature>
<feature type="compositionally biased region" description="Basic and acidic residues" evidence="1">
    <location>
        <begin position="229"/>
        <end position="242"/>
    </location>
</feature>
<dbReference type="EMBL" id="UYYB01021460">
    <property type="protein sequence ID" value="VDM71658.1"/>
    <property type="molecule type" value="Genomic_DNA"/>
</dbReference>
<feature type="region of interest" description="Disordered" evidence="1">
    <location>
        <begin position="150"/>
        <end position="315"/>
    </location>
</feature>
<feature type="compositionally biased region" description="Polar residues" evidence="1">
    <location>
        <begin position="179"/>
        <end position="189"/>
    </location>
</feature>
<dbReference type="Proteomes" id="UP000270094">
    <property type="component" value="Unassembled WGS sequence"/>
</dbReference>
<dbReference type="OrthoDB" id="5857467at2759"/>
<organism evidence="2 3">
    <name type="scientific">Strongylus vulgaris</name>
    <name type="common">Blood worm</name>
    <dbReference type="NCBI Taxonomy" id="40348"/>
    <lineage>
        <taxon>Eukaryota</taxon>
        <taxon>Metazoa</taxon>
        <taxon>Ecdysozoa</taxon>
        <taxon>Nematoda</taxon>
        <taxon>Chromadorea</taxon>
        <taxon>Rhabditida</taxon>
        <taxon>Rhabditina</taxon>
        <taxon>Rhabditomorpha</taxon>
        <taxon>Strongyloidea</taxon>
        <taxon>Strongylidae</taxon>
        <taxon>Strongylus</taxon>
    </lineage>
</organism>
<evidence type="ECO:0000313" key="2">
    <source>
        <dbReference type="EMBL" id="VDM71658.1"/>
    </source>
</evidence>
<name>A0A3P7KWL4_STRVU</name>
<feature type="compositionally biased region" description="Polar residues" evidence="1">
    <location>
        <begin position="45"/>
        <end position="56"/>
    </location>
</feature>
<evidence type="ECO:0000256" key="1">
    <source>
        <dbReference type="SAM" id="MobiDB-lite"/>
    </source>
</evidence>
<feature type="region of interest" description="Disordered" evidence="1">
    <location>
        <begin position="22"/>
        <end position="61"/>
    </location>
</feature>
<feature type="compositionally biased region" description="Polar residues" evidence="1">
    <location>
        <begin position="291"/>
        <end position="300"/>
    </location>
</feature>
<proteinExistence type="predicted"/>
<feature type="compositionally biased region" description="Basic and acidic residues" evidence="1">
    <location>
        <begin position="154"/>
        <end position="166"/>
    </location>
</feature>
<protein>
    <submittedName>
        <fullName evidence="2">Uncharacterized protein</fullName>
    </submittedName>
</protein>
<evidence type="ECO:0000313" key="3">
    <source>
        <dbReference type="Proteomes" id="UP000270094"/>
    </source>
</evidence>